<dbReference type="Pfam" id="PF00440">
    <property type="entry name" value="TetR_N"/>
    <property type="match status" value="1"/>
</dbReference>
<dbReference type="InterPro" id="IPR001647">
    <property type="entry name" value="HTH_TetR"/>
</dbReference>
<dbReference type="SUPFAM" id="SSF46689">
    <property type="entry name" value="Homeodomain-like"/>
    <property type="match status" value="1"/>
</dbReference>
<dbReference type="PROSITE" id="PS50977">
    <property type="entry name" value="HTH_TETR_2"/>
    <property type="match status" value="1"/>
</dbReference>
<evidence type="ECO:0000256" key="3">
    <source>
        <dbReference type="ARBA" id="ARBA00023163"/>
    </source>
</evidence>
<evidence type="ECO:0000256" key="4">
    <source>
        <dbReference type="PROSITE-ProRule" id="PRU00335"/>
    </source>
</evidence>
<evidence type="ECO:0000256" key="1">
    <source>
        <dbReference type="ARBA" id="ARBA00023015"/>
    </source>
</evidence>
<evidence type="ECO:0000256" key="2">
    <source>
        <dbReference type="ARBA" id="ARBA00023125"/>
    </source>
</evidence>
<protein>
    <submittedName>
        <fullName evidence="6">TetR/AcrR family transcriptional regulator</fullName>
    </submittedName>
</protein>
<keyword evidence="1" id="KW-0805">Transcription regulation</keyword>
<dbReference type="PANTHER" id="PTHR47506">
    <property type="entry name" value="TRANSCRIPTIONAL REGULATORY PROTEIN"/>
    <property type="match status" value="1"/>
</dbReference>
<dbReference type="EMBL" id="CP097160">
    <property type="protein sequence ID" value="UQN15477.1"/>
    <property type="molecule type" value="Genomic_DNA"/>
</dbReference>
<sequence>MEEIMGRTQTFDTTEVVRAARAVFWQHGFENASLTELEQATGLNRSSIYYAFGSKRGLFDAAVESYLDEIIRPRLQPLTSAEVSTDALDSYLVGLRAALLRGGSLAATHGCMLVNTAGTPISHDEAVAQTIRAYTAELRAAMTAGVRAALPNAPAASQDALAEACTSHVITAMAIVPISPDDAARALDAARGLIAAG</sequence>
<feature type="DNA-binding region" description="H-T-H motif" evidence="4">
    <location>
        <begin position="33"/>
        <end position="52"/>
    </location>
</feature>
<organism evidence="6">
    <name type="scientific">Gulosibacter sediminis</name>
    <dbReference type="NCBI Taxonomy" id="1729695"/>
    <lineage>
        <taxon>Bacteria</taxon>
        <taxon>Bacillati</taxon>
        <taxon>Actinomycetota</taxon>
        <taxon>Actinomycetes</taxon>
        <taxon>Micrococcales</taxon>
        <taxon>Microbacteriaceae</taxon>
        <taxon>Gulosibacter</taxon>
    </lineage>
</organism>
<keyword evidence="2 4" id="KW-0238">DNA-binding</keyword>
<dbReference type="SUPFAM" id="SSF48498">
    <property type="entry name" value="Tetracyclin repressor-like, C-terminal domain"/>
    <property type="match status" value="1"/>
</dbReference>
<dbReference type="InterPro" id="IPR009057">
    <property type="entry name" value="Homeodomain-like_sf"/>
</dbReference>
<dbReference type="InterPro" id="IPR036271">
    <property type="entry name" value="Tet_transcr_reg_TetR-rel_C_sf"/>
</dbReference>
<accession>A0ABY4MZI3</accession>
<dbReference type="PRINTS" id="PR00455">
    <property type="entry name" value="HTHTETR"/>
</dbReference>
<evidence type="ECO:0000259" key="5">
    <source>
        <dbReference type="PROSITE" id="PS50977"/>
    </source>
</evidence>
<dbReference type="Gene3D" id="1.10.357.10">
    <property type="entry name" value="Tetracycline Repressor, domain 2"/>
    <property type="match status" value="1"/>
</dbReference>
<feature type="domain" description="HTH tetR-type" evidence="5">
    <location>
        <begin position="10"/>
        <end position="70"/>
    </location>
</feature>
<keyword evidence="3" id="KW-0804">Transcription</keyword>
<name>A0ABY4MZI3_9MICO</name>
<gene>
    <name evidence="6" type="ORF">M3M28_03155</name>
</gene>
<dbReference type="PANTHER" id="PTHR47506:SF1">
    <property type="entry name" value="HTH-TYPE TRANSCRIPTIONAL REGULATOR YJDC"/>
    <property type="match status" value="1"/>
</dbReference>
<proteinExistence type="predicted"/>
<evidence type="ECO:0000313" key="6">
    <source>
        <dbReference type="EMBL" id="UQN15477.1"/>
    </source>
</evidence>
<reference evidence="6" key="1">
    <citation type="submission" date="2022-05" db="EMBL/GenBank/DDBJ databases">
        <title>Complete genome sequence of toluene-degrading Gulosibacter sediminis strain ACHW.36C.</title>
        <authorList>
            <person name="Wai A.C."/>
            <person name="Lai G.K."/>
            <person name="Griffin S.D."/>
            <person name="Leung F.C."/>
        </authorList>
    </citation>
    <scope>NUCLEOTIDE SEQUENCE [LARGE SCALE GENOMIC DNA]</scope>
    <source>
        <strain evidence="6">ACHW.36C</strain>
    </source>
</reference>
<dbReference type="Gene3D" id="1.10.10.60">
    <property type="entry name" value="Homeodomain-like"/>
    <property type="match status" value="1"/>
</dbReference>